<keyword evidence="7" id="KW-0833">Ubl conjugation pathway</keyword>
<evidence type="ECO:0000256" key="8">
    <source>
        <dbReference type="ARBA" id="ARBA00022833"/>
    </source>
</evidence>
<keyword evidence="4" id="KW-0479">Metal-binding</keyword>
<dbReference type="SUPFAM" id="SSF57850">
    <property type="entry name" value="RING/U-box"/>
    <property type="match status" value="2"/>
</dbReference>
<dbReference type="SMART" id="SM00647">
    <property type="entry name" value="IBR"/>
    <property type="match status" value="1"/>
</dbReference>
<dbReference type="CDD" id="cd20336">
    <property type="entry name" value="Rcat_RBR"/>
    <property type="match status" value="1"/>
</dbReference>
<evidence type="ECO:0000313" key="11">
    <source>
        <dbReference type="EMBL" id="KAJ9666932.1"/>
    </source>
</evidence>
<keyword evidence="6" id="KW-0863">Zinc-finger</keyword>
<evidence type="ECO:0000256" key="2">
    <source>
        <dbReference type="ARBA" id="ARBA00012251"/>
    </source>
</evidence>
<evidence type="ECO:0000256" key="3">
    <source>
        <dbReference type="ARBA" id="ARBA00022679"/>
    </source>
</evidence>
<keyword evidence="8" id="KW-0862">Zinc</keyword>
<comment type="caution">
    <text evidence="11">The sequence shown here is derived from an EMBL/GenBank/DDBJ whole genome shotgun (WGS) entry which is preliminary data.</text>
</comment>
<comment type="catalytic activity">
    <reaction evidence="1">
        <text>[E2 ubiquitin-conjugating enzyme]-S-ubiquitinyl-L-cysteine + [acceptor protein]-L-lysine = [E2 ubiquitin-conjugating enzyme]-L-cysteine + [acceptor protein]-N(6)-ubiquitinyl-L-lysine.</text>
        <dbReference type="EC" id="2.3.2.31"/>
    </reaction>
</comment>
<keyword evidence="5" id="KW-0677">Repeat</keyword>
<feature type="domain" description="RING-type" evidence="10">
    <location>
        <begin position="35"/>
        <end position="251"/>
    </location>
</feature>
<keyword evidence="12" id="KW-1185">Reference proteome</keyword>
<evidence type="ECO:0000259" key="10">
    <source>
        <dbReference type="PROSITE" id="PS51873"/>
    </source>
</evidence>
<dbReference type="Gene3D" id="2.20.25.20">
    <property type="match status" value="1"/>
</dbReference>
<dbReference type="InterPro" id="IPR002867">
    <property type="entry name" value="IBR_dom"/>
</dbReference>
<evidence type="ECO:0000256" key="6">
    <source>
        <dbReference type="ARBA" id="ARBA00022771"/>
    </source>
</evidence>
<keyword evidence="3" id="KW-0808">Transferase</keyword>
<evidence type="ECO:0000256" key="1">
    <source>
        <dbReference type="ARBA" id="ARBA00001798"/>
    </source>
</evidence>
<dbReference type="PROSITE" id="PS51873">
    <property type="entry name" value="TRIAD"/>
    <property type="match status" value="1"/>
</dbReference>
<sequence>MARSKGNRTQQDPAVADEVQAAEPVRKKPRAAKIVEYLCSICAHKKPSDSFPNAESTNIPPSCRGCLGVESYRICYACVSNWTSETAAKYAGRSPEDIACLACGDTWPYEYVKMHLSGNDIDRYEARLLRYALQDDLNFRWCPAADCGAGYIHERNTDRCRKITCGNCGVASCYHCEIVWEARHDCKQHRDREMSPETLKSLQDQKARQCPHCKIAVIKIDGCSDMYCESCGETFDWGRAKLVGGGDESDT</sequence>
<dbReference type="EC" id="2.3.2.31" evidence="2"/>
<gene>
    <name evidence="11" type="ORF">H2201_003066</name>
</gene>
<dbReference type="Pfam" id="PF01485">
    <property type="entry name" value="IBR"/>
    <property type="match status" value="1"/>
</dbReference>
<evidence type="ECO:0000313" key="12">
    <source>
        <dbReference type="Proteomes" id="UP001172684"/>
    </source>
</evidence>
<protein>
    <recommendedName>
        <fullName evidence="2">RBR-type E3 ubiquitin transferase</fullName>
        <ecNumber evidence="2">2.3.2.31</ecNumber>
    </recommendedName>
</protein>
<accession>A0ABQ9NX22</accession>
<dbReference type="Proteomes" id="UP001172684">
    <property type="component" value="Unassembled WGS sequence"/>
</dbReference>
<reference evidence="11" key="1">
    <citation type="submission" date="2022-10" db="EMBL/GenBank/DDBJ databases">
        <title>Culturing micro-colonial fungi from biological soil crusts in the Mojave desert and describing Neophaeococcomyces mojavensis, and introducing the new genera and species Taxawa tesnikishii.</title>
        <authorList>
            <person name="Kurbessoian T."/>
            <person name="Stajich J.E."/>
        </authorList>
    </citation>
    <scope>NUCLEOTIDE SEQUENCE</scope>
    <source>
        <strain evidence="11">TK_1</strain>
    </source>
</reference>
<evidence type="ECO:0000256" key="4">
    <source>
        <dbReference type="ARBA" id="ARBA00022723"/>
    </source>
</evidence>
<dbReference type="EMBL" id="JAPDRL010000016">
    <property type="protein sequence ID" value="KAJ9666932.1"/>
    <property type="molecule type" value="Genomic_DNA"/>
</dbReference>
<dbReference type="Gene3D" id="1.20.120.1750">
    <property type="match status" value="1"/>
</dbReference>
<evidence type="ECO:0000256" key="9">
    <source>
        <dbReference type="SAM" id="MobiDB-lite"/>
    </source>
</evidence>
<feature type="region of interest" description="Disordered" evidence="9">
    <location>
        <begin position="1"/>
        <end position="22"/>
    </location>
</feature>
<dbReference type="InterPro" id="IPR031127">
    <property type="entry name" value="E3_UB_ligase_RBR"/>
</dbReference>
<evidence type="ECO:0000256" key="7">
    <source>
        <dbReference type="ARBA" id="ARBA00022786"/>
    </source>
</evidence>
<proteinExistence type="predicted"/>
<dbReference type="PANTHER" id="PTHR11685">
    <property type="entry name" value="RBR FAMILY RING FINGER AND IBR DOMAIN-CONTAINING"/>
    <property type="match status" value="1"/>
</dbReference>
<dbReference type="InterPro" id="IPR044066">
    <property type="entry name" value="TRIAD_supradom"/>
</dbReference>
<name>A0ABQ9NX22_9PEZI</name>
<evidence type="ECO:0000256" key="5">
    <source>
        <dbReference type="ARBA" id="ARBA00022737"/>
    </source>
</evidence>
<organism evidence="11 12">
    <name type="scientific">Coniosporium apollinis</name>
    <dbReference type="NCBI Taxonomy" id="61459"/>
    <lineage>
        <taxon>Eukaryota</taxon>
        <taxon>Fungi</taxon>
        <taxon>Dikarya</taxon>
        <taxon>Ascomycota</taxon>
        <taxon>Pezizomycotina</taxon>
        <taxon>Dothideomycetes</taxon>
        <taxon>Dothideomycetes incertae sedis</taxon>
        <taxon>Coniosporium</taxon>
    </lineage>
</organism>